<keyword evidence="6" id="KW-0812">Transmembrane</keyword>
<feature type="domain" description="NlpC/P60" evidence="7">
    <location>
        <begin position="310"/>
        <end position="467"/>
    </location>
</feature>
<dbReference type="InterPro" id="IPR051202">
    <property type="entry name" value="Peptidase_C40"/>
</dbReference>
<accession>A0A9D1FLM0</accession>
<dbReference type="SUPFAM" id="SSF54001">
    <property type="entry name" value="Cysteine proteinases"/>
    <property type="match status" value="1"/>
</dbReference>
<evidence type="ECO:0000259" key="7">
    <source>
        <dbReference type="PROSITE" id="PS51935"/>
    </source>
</evidence>
<dbReference type="EMBL" id="DVJP01000034">
    <property type="protein sequence ID" value="HIS76141.1"/>
    <property type="molecule type" value="Genomic_DNA"/>
</dbReference>
<dbReference type="Proteomes" id="UP000824002">
    <property type="component" value="Unassembled WGS sequence"/>
</dbReference>
<comment type="caution">
    <text evidence="8">The sequence shown here is derived from an EMBL/GenBank/DDBJ whole genome shotgun (WGS) entry which is preliminary data.</text>
</comment>
<keyword evidence="6" id="KW-1133">Transmembrane helix</keyword>
<keyword evidence="2" id="KW-0645">Protease</keyword>
<keyword evidence="6" id="KW-0472">Membrane</keyword>
<sequence>MSEENRTQMGDGSDQYTQAAGQMAQAAKQFGQQAGKQAAVKSAEQTANAAAAIVKASAEGGKAAAEIAAGTAAGGPWGAVLSAAWSMRHSLYKVLICVCLCTVFFVVLILSLPTILTNSLFGLNGTAPYPDAVLNGTYQKLVSTVTQIVEDGYQASFDKAENWVISGGYDYDLSMEAFVNYGQSSAGYDVGYILSAYSVSVEPEDVSPEDMEEKLRSYIDDMFPVTAEEKTKDSVRYLACTLHPFNQEIIAEAFDLDLSALYEGTSRTYEEVIASMAEALKRALYGSGNGRTPPLTDEELLSFVQMQECSAARRHLLTTALSLVGKVPYFWGGKSDAGWNDEWNTPKLVTAAGSSETGAIRPYGLDCSGFTDWAFKTAFGISIGAGSWNQWDHTTEISEAELLPGDLGFLAVPGTVSVNHVLIFAGYAEDGKKMWVHCEGGSGVILSSPDYVTQYRRLTNIDFDTVMGGE</sequence>
<dbReference type="PANTHER" id="PTHR47053:SF1">
    <property type="entry name" value="MUREIN DD-ENDOPEPTIDASE MEPH-RELATED"/>
    <property type="match status" value="1"/>
</dbReference>
<gene>
    <name evidence="8" type="ORF">IAB51_04930</name>
</gene>
<evidence type="ECO:0000256" key="3">
    <source>
        <dbReference type="ARBA" id="ARBA00022801"/>
    </source>
</evidence>
<keyword evidence="3" id="KW-0378">Hydrolase</keyword>
<organism evidence="8 9">
    <name type="scientific">Candidatus Merdivicinus excrementipullorum</name>
    <dbReference type="NCBI Taxonomy" id="2840867"/>
    <lineage>
        <taxon>Bacteria</taxon>
        <taxon>Bacillati</taxon>
        <taxon>Bacillota</taxon>
        <taxon>Clostridia</taxon>
        <taxon>Eubacteriales</taxon>
        <taxon>Oscillospiraceae</taxon>
        <taxon>Oscillospiraceae incertae sedis</taxon>
        <taxon>Candidatus Merdivicinus</taxon>
    </lineage>
</organism>
<evidence type="ECO:0000313" key="9">
    <source>
        <dbReference type="Proteomes" id="UP000824002"/>
    </source>
</evidence>
<evidence type="ECO:0000256" key="6">
    <source>
        <dbReference type="SAM" id="Phobius"/>
    </source>
</evidence>
<dbReference type="InterPro" id="IPR000064">
    <property type="entry name" value="NLP_P60_dom"/>
</dbReference>
<reference evidence="8" key="1">
    <citation type="submission" date="2020-10" db="EMBL/GenBank/DDBJ databases">
        <authorList>
            <person name="Gilroy R."/>
        </authorList>
    </citation>
    <scope>NUCLEOTIDE SEQUENCE</scope>
    <source>
        <strain evidence="8">CHK199-13235</strain>
    </source>
</reference>
<evidence type="ECO:0000256" key="4">
    <source>
        <dbReference type="ARBA" id="ARBA00022807"/>
    </source>
</evidence>
<evidence type="ECO:0000256" key="2">
    <source>
        <dbReference type="ARBA" id="ARBA00022670"/>
    </source>
</evidence>
<comment type="similarity">
    <text evidence="1">Belongs to the peptidase C40 family.</text>
</comment>
<keyword evidence="4" id="KW-0788">Thiol protease</keyword>
<reference evidence="8" key="2">
    <citation type="journal article" date="2021" name="PeerJ">
        <title>Extensive microbial diversity within the chicken gut microbiome revealed by metagenomics and culture.</title>
        <authorList>
            <person name="Gilroy R."/>
            <person name="Ravi A."/>
            <person name="Getino M."/>
            <person name="Pursley I."/>
            <person name="Horton D.L."/>
            <person name="Alikhan N.F."/>
            <person name="Baker D."/>
            <person name="Gharbi K."/>
            <person name="Hall N."/>
            <person name="Watson M."/>
            <person name="Adriaenssens E.M."/>
            <person name="Foster-Nyarko E."/>
            <person name="Jarju S."/>
            <person name="Secka A."/>
            <person name="Antonio M."/>
            <person name="Oren A."/>
            <person name="Chaudhuri R.R."/>
            <person name="La Ragione R."/>
            <person name="Hildebrand F."/>
            <person name="Pallen M.J."/>
        </authorList>
    </citation>
    <scope>NUCLEOTIDE SEQUENCE</scope>
    <source>
        <strain evidence="8">CHK199-13235</strain>
    </source>
</reference>
<dbReference type="Gene3D" id="3.90.1720.10">
    <property type="entry name" value="endopeptidase domain like (from Nostoc punctiforme)"/>
    <property type="match status" value="1"/>
</dbReference>
<dbReference type="PANTHER" id="PTHR47053">
    <property type="entry name" value="MUREIN DD-ENDOPEPTIDASE MEPH-RELATED"/>
    <property type="match status" value="1"/>
</dbReference>
<dbReference type="AlphaFoldDB" id="A0A9D1FLM0"/>
<dbReference type="GO" id="GO:0008234">
    <property type="term" value="F:cysteine-type peptidase activity"/>
    <property type="evidence" value="ECO:0007669"/>
    <property type="project" value="UniProtKB-KW"/>
</dbReference>
<evidence type="ECO:0000256" key="5">
    <source>
        <dbReference type="SAM" id="MobiDB-lite"/>
    </source>
</evidence>
<feature type="region of interest" description="Disordered" evidence="5">
    <location>
        <begin position="1"/>
        <end position="21"/>
    </location>
</feature>
<name>A0A9D1FLM0_9FIRM</name>
<protein>
    <submittedName>
        <fullName evidence="8">C40 family peptidase</fullName>
    </submittedName>
</protein>
<dbReference type="GO" id="GO:0006508">
    <property type="term" value="P:proteolysis"/>
    <property type="evidence" value="ECO:0007669"/>
    <property type="project" value="UniProtKB-KW"/>
</dbReference>
<feature type="transmembrane region" description="Helical" evidence="6">
    <location>
        <begin position="94"/>
        <end position="116"/>
    </location>
</feature>
<evidence type="ECO:0000256" key="1">
    <source>
        <dbReference type="ARBA" id="ARBA00007074"/>
    </source>
</evidence>
<dbReference type="PROSITE" id="PS51935">
    <property type="entry name" value="NLPC_P60"/>
    <property type="match status" value="1"/>
</dbReference>
<dbReference type="Pfam" id="PF00877">
    <property type="entry name" value="NLPC_P60"/>
    <property type="match status" value="1"/>
</dbReference>
<dbReference type="InterPro" id="IPR038765">
    <property type="entry name" value="Papain-like_cys_pep_sf"/>
</dbReference>
<feature type="compositionally biased region" description="Polar residues" evidence="5">
    <location>
        <begin position="7"/>
        <end position="17"/>
    </location>
</feature>
<proteinExistence type="inferred from homology"/>
<evidence type="ECO:0000313" key="8">
    <source>
        <dbReference type="EMBL" id="HIS76141.1"/>
    </source>
</evidence>